<evidence type="ECO:0000313" key="1">
    <source>
        <dbReference type="EMBL" id="KCV68499.1"/>
    </source>
</evidence>
<protein>
    <submittedName>
        <fullName evidence="1">Uncharacterized protein</fullName>
    </submittedName>
</protein>
<name>A0A058Z2K9_FONAL</name>
<gene>
    <name evidence="1" type="ORF">H696_04791</name>
</gene>
<dbReference type="EMBL" id="KB932208">
    <property type="protein sequence ID" value="KCV68499.1"/>
    <property type="molecule type" value="Genomic_DNA"/>
</dbReference>
<organism evidence="1">
    <name type="scientific">Fonticula alba</name>
    <name type="common">Slime mold</name>
    <dbReference type="NCBI Taxonomy" id="691883"/>
    <lineage>
        <taxon>Eukaryota</taxon>
        <taxon>Rotosphaerida</taxon>
        <taxon>Fonticulaceae</taxon>
        <taxon>Fonticula</taxon>
    </lineage>
</organism>
<dbReference type="RefSeq" id="XP_009496931.1">
    <property type="nucleotide sequence ID" value="XM_009498656.1"/>
</dbReference>
<accession>A0A058Z2K9</accession>
<reference evidence="1" key="1">
    <citation type="submission" date="2013-04" db="EMBL/GenBank/DDBJ databases">
        <title>The Genome Sequence of Fonticula alba ATCC 38817.</title>
        <authorList>
            <consortium name="The Broad Institute Genomics Platform"/>
            <person name="Russ C."/>
            <person name="Cuomo C."/>
            <person name="Burger G."/>
            <person name="Gray M.W."/>
            <person name="Holland P.W.H."/>
            <person name="King N."/>
            <person name="Lang F.B.F."/>
            <person name="Roger A.J."/>
            <person name="Ruiz-Trillo I."/>
            <person name="Brown M."/>
            <person name="Walker B."/>
            <person name="Young S."/>
            <person name="Zeng Q."/>
            <person name="Gargeya S."/>
            <person name="Fitzgerald M."/>
            <person name="Haas B."/>
            <person name="Abouelleil A."/>
            <person name="Allen A.W."/>
            <person name="Alvarado L."/>
            <person name="Arachchi H.M."/>
            <person name="Berlin A.M."/>
            <person name="Chapman S.B."/>
            <person name="Gainer-Dewar J."/>
            <person name="Goldberg J."/>
            <person name="Griggs A."/>
            <person name="Gujja S."/>
            <person name="Hansen M."/>
            <person name="Howarth C."/>
            <person name="Imamovic A."/>
            <person name="Ireland A."/>
            <person name="Larimer J."/>
            <person name="McCowan C."/>
            <person name="Murphy C."/>
            <person name="Pearson M."/>
            <person name="Poon T.W."/>
            <person name="Priest M."/>
            <person name="Roberts A."/>
            <person name="Saif S."/>
            <person name="Shea T."/>
            <person name="Sisk P."/>
            <person name="Sykes S."/>
            <person name="Wortman J."/>
            <person name="Nusbaum C."/>
            <person name="Birren B."/>
        </authorList>
    </citation>
    <scope>NUCLEOTIDE SEQUENCE [LARGE SCALE GENOMIC DNA]</scope>
    <source>
        <strain evidence="1">ATCC 38817</strain>
    </source>
</reference>
<dbReference type="GeneID" id="20529516"/>
<evidence type="ECO:0000313" key="2">
    <source>
        <dbReference type="Proteomes" id="UP000030693"/>
    </source>
</evidence>
<dbReference type="AlphaFoldDB" id="A0A058Z2K9"/>
<proteinExistence type="predicted"/>
<dbReference type="Proteomes" id="UP000030693">
    <property type="component" value="Unassembled WGS sequence"/>
</dbReference>
<sequence>MELDPLVHRLLSANITGTFAVLQQLDALLEKHPPYNATNPQVVEQVDAPGTRPTRVPPHRREPRATLDPQLNTFCGRAYMESFEMVKVLTLRGAACSRDILPFLADLAICGTLNGMVTGGMPVARHQSFGHCAKYLEDYQKHCIKVAPHSHVATTNLEDEELYCPVNYLFPEKHTEMHPPEGCDDQNLLRHYNLVRSQCEFQDNDFDFHLASPVFCNSRVCSSSIKKIMQCQSARSNSYAEICKLLDLFPTPDLICPRATVGNAIFRGARCSQIWRNESLTLNRFTYSYHDSLFPNSGPASMRSVLALRLMALSVVMMLLL</sequence>
<keyword evidence="2" id="KW-1185">Reference proteome</keyword>